<sequence>MDDTADSGRRLARCRRSPSVAAWLTGSLLISLLMVAGFVLPDQPAQEEPLCRRYHAAAACRVW</sequence>
<organism evidence="2 3">
    <name type="scientific">Aphanocapsa feldmannii 277cV</name>
    <dbReference type="NCBI Taxonomy" id="2507553"/>
    <lineage>
        <taxon>Bacteria</taxon>
        <taxon>Bacillati</taxon>
        <taxon>Cyanobacteriota</taxon>
        <taxon>Cyanophyceae</taxon>
        <taxon>Oscillatoriophycideae</taxon>
        <taxon>Chroococcales</taxon>
        <taxon>Microcystaceae</taxon>
        <taxon>Aphanocapsa</taxon>
    </lineage>
</organism>
<feature type="transmembrane region" description="Helical" evidence="1">
    <location>
        <begin position="20"/>
        <end position="40"/>
    </location>
</feature>
<dbReference type="AlphaFoldDB" id="A0A524RP69"/>
<reference evidence="2 3" key="1">
    <citation type="journal article" date="2019" name="mSystems">
        <title>Life at home and on the roam: Genomic adaptions reflect the dual lifestyle of an intracellular, facultative symbiont.</title>
        <authorList>
            <person name="Burgsdorf I."/>
        </authorList>
    </citation>
    <scope>NUCLEOTIDE SEQUENCE [LARGE SCALE GENOMIC DNA]</scope>
    <source>
        <strain evidence="2">277cV</strain>
    </source>
</reference>
<name>A0A524RP69_9CHRO</name>
<keyword evidence="1" id="KW-0812">Transmembrane</keyword>
<protein>
    <submittedName>
        <fullName evidence="2">Serine protease inhibitor</fullName>
    </submittedName>
</protein>
<evidence type="ECO:0000313" key="3">
    <source>
        <dbReference type="Proteomes" id="UP000317990"/>
    </source>
</evidence>
<keyword evidence="1" id="KW-0472">Membrane</keyword>
<keyword evidence="1" id="KW-1133">Transmembrane helix</keyword>
<dbReference type="Proteomes" id="UP000317990">
    <property type="component" value="Unassembled WGS sequence"/>
</dbReference>
<comment type="caution">
    <text evidence="2">The sequence shown here is derived from an EMBL/GenBank/DDBJ whole genome shotgun (WGS) entry which is preliminary data.</text>
</comment>
<accession>A0A524RP69</accession>
<dbReference type="EMBL" id="SRMO01000052">
    <property type="protein sequence ID" value="TGG93138.1"/>
    <property type="molecule type" value="Genomic_DNA"/>
</dbReference>
<gene>
    <name evidence="2" type="ORF">ERJ67_04160</name>
</gene>
<evidence type="ECO:0000256" key="1">
    <source>
        <dbReference type="SAM" id="Phobius"/>
    </source>
</evidence>
<proteinExistence type="predicted"/>
<evidence type="ECO:0000313" key="2">
    <source>
        <dbReference type="EMBL" id="TGG93138.1"/>
    </source>
</evidence>